<gene>
    <name evidence="1" type="ORF">S01H4_61874</name>
</gene>
<reference evidence="1" key="1">
    <citation type="journal article" date="2014" name="Front. Microbiol.">
        <title>High frequency of phylogenetically diverse reductive dehalogenase-homologous genes in deep subseafloor sedimentary metagenomes.</title>
        <authorList>
            <person name="Kawai M."/>
            <person name="Futagami T."/>
            <person name="Toyoda A."/>
            <person name="Takaki Y."/>
            <person name="Nishi S."/>
            <person name="Hori S."/>
            <person name="Arai W."/>
            <person name="Tsubouchi T."/>
            <person name="Morono Y."/>
            <person name="Uchiyama I."/>
            <person name="Ito T."/>
            <person name="Fujiyama A."/>
            <person name="Inagaki F."/>
            <person name="Takami H."/>
        </authorList>
    </citation>
    <scope>NUCLEOTIDE SEQUENCE</scope>
    <source>
        <strain evidence="1">Expedition CK06-06</strain>
    </source>
</reference>
<protein>
    <submittedName>
        <fullName evidence="1">Uncharacterized protein</fullName>
    </submittedName>
</protein>
<comment type="caution">
    <text evidence="1">The sequence shown here is derived from an EMBL/GenBank/DDBJ whole genome shotgun (WGS) entry which is preliminary data.</text>
</comment>
<dbReference type="AlphaFoldDB" id="X1EBL3"/>
<proteinExistence type="predicted"/>
<evidence type="ECO:0000313" key="1">
    <source>
        <dbReference type="EMBL" id="GAH14519.1"/>
    </source>
</evidence>
<sequence>YYDKNSAYIFIFFVGVEFIRPKTGSMNRTPTFT</sequence>
<dbReference type="EMBL" id="BART01036788">
    <property type="protein sequence ID" value="GAH14519.1"/>
    <property type="molecule type" value="Genomic_DNA"/>
</dbReference>
<name>X1EBL3_9ZZZZ</name>
<feature type="non-terminal residue" evidence="1">
    <location>
        <position position="1"/>
    </location>
</feature>
<accession>X1EBL3</accession>
<organism evidence="1">
    <name type="scientific">marine sediment metagenome</name>
    <dbReference type="NCBI Taxonomy" id="412755"/>
    <lineage>
        <taxon>unclassified sequences</taxon>
        <taxon>metagenomes</taxon>
        <taxon>ecological metagenomes</taxon>
    </lineage>
</organism>